<proteinExistence type="predicted"/>
<dbReference type="GO" id="GO:0046872">
    <property type="term" value="F:metal ion binding"/>
    <property type="evidence" value="ECO:0007669"/>
    <property type="project" value="UniProtKB-KW"/>
</dbReference>
<keyword evidence="3" id="KW-0732">Signal</keyword>
<evidence type="ECO:0000256" key="3">
    <source>
        <dbReference type="ARBA" id="ARBA00022729"/>
    </source>
</evidence>
<dbReference type="PROSITE" id="PS51257">
    <property type="entry name" value="PROKAR_LIPOPROTEIN"/>
    <property type="match status" value="1"/>
</dbReference>
<dbReference type="Pfam" id="PF13531">
    <property type="entry name" value="SBP_bac_11"/>
    <property type="match status" value="1"/>
</dbReference>
<evidence type="ECO:0000313" key="5">
    <source>
        <dbReference type="Proteomes" id="UP000297295"/>
    </source>
</evidence>
<dbReference type="InterPro" id="IPR005950">
    <property type="entry name" value="ModA"/>
</dbReference>
<evidence type="ECO:0000256" key="2">
    <source>
        <dbReference type="ARBA" id="ARBA00022723"/>
    </source>
</evidence>
<dbReference type="GO" id="GO:0030973">
    <property type="term" value="F:molybdate ion binding"/>
    <property type="evidence" value="ECO:0007669"/>
    <property type="project" value="TreeGrafter"/>
</dbReference>
<evidence type="ECO:0000256" key="1">
    <source>
        <dbReference type="ARBA" id="ARBA00022505"/>
    </source>
</evidence>
<dbReference type="NCBIfam" id="TIGR01256">
    <property type="entry name" value="modA"/>
    <property type="match status" value="1"/>
</dbReference>
<sequence>MALNKNSILAIAVILTIAPFVSGCTDTSIEQAQDTTITVSAAVSLAEAFTAMEKEFEAENPSIDLMFNFASSGMLRSQIEGGAPIDVFASAAQDQMDMLAAKGLIYDDTREDFVENSIVLIVPKGNKFGITGMEDLRKPEVKTIAIGNPETVPAGKYAKESMTTAEIWDNVSGKMLMGENVKQVLVYVERGETDAGFVFSTDALTAQAGTIEVITSVPVSTPITYPIAVVSSTTHLEESQKFVDFITGENGRIILEQYGFSIPNNG</sequence>
<dbReference type="AlphaFoldDB" id="A0A4E0PSW2"/>
<dbReference type="PANTHER" id="PTHR30632">
    <property type="entry name" value="MOLYBDATE-BINDING PERIPLASMIC PROTEIN"/>
    <property type="match status" value="1"/>
</dbReference>
<dbReference type="PANTHER" id="PTHR30632:SF0">
    <property type="entry name" value="SULFATE-BINDING PROTEIN"/>
    <property type="match status" value="1"/>
</dbReference>
<reference evidence="4 5" key="1">
    <citation type="submission" date="2017-11" db="EMBL/GenBank/DDBJ databases">
        <title>Isolation and Characterization of Methanogenic Archaea from Saline Meromictic Lake at Siberia.</title>
        <authorList>
            <person name="Shen Y."/>
            <person name="Huang H.-H."/>
            <person name="Lai M.-C."/>
            <person name="Chen S.-C."/>
        </authorList>
    </citation>
    <scope>NUCLEOTIDE SEQUENCE [LARGE SCALE GENOMIC DNA]</scope>
    <source>
        <strain evidence="4 5">SY-01</strain>
    </source>
</reference>
<accession>A0A4E0PSW2</accession>
<dbReference type="SUPFAM" id="SSF53850">
    <property type="entry name" value="Periplasmic binding protein-like II"/>
    <property type="match status" value="1"/>
</dbReference>
<dbReference type="GO" id="GO:0015689">
    <property type="term" value="P:molybdate ion transport"/>
    <property type="evidence" value="ECO:0007669"/>
    <property type="project" value="InterPro"/>
</dbReference>
<name>A0A4E0PSW2_9EURY</name>
<keyword evidence="2" id="KW-0479">Metal-binding</keyword>
<keyword evidence="5" id="KW-1185">Reference proteome</keyword>
<dbReference type="CDD" id="cd13537">
    <property type="entry name" value="PBP2_YvgL_like"/>
    <property type="match status" value="1"/>
</dbReference>
<organism evidence="4 5">
    <name type="scientific">Methanolobus halotolerans</name>
    <dbReference type="NCBI Taxonomy" id="2052935"/>
    <lineage>
        <taxon>Archaea</taxon>
        <taxon>Methanobacteriati</taxon>
        <taxon>Methanobacteriota</taxon>
        <taxon>Stenosarchaea group</taxon>
        <taxon>Methanomicrobia</taxon>
        <taxon>Methanosarcinales</taxon>
        <taxon>Methanosarcinaceae</taxon>
        <taxon>Methanolobus</taxon>
    </lineage>
</organism>
<dbReference type="FunFam" id="3.40.190.10:FF:000035">
    <property type="entry name" value="Molybdate ABC transporter substrate-binding protein"/>
    <property type="match status" value="1"/>
</dbReference>
<dbReference type="InterPro" id="IPR050682">
    <property type="entry name" value="ModA/WtpA"/>
</dbReference>
<dbReference type="Proteomes" id="UP000297295">
    <property type="component" value="Unassembled WGS sequence"/>
</dbReference>
<dbReference type="Gene3D" id="3.40.190.10">
    <property type="entry name" value="Periplasmic binding protein-like II"/>
    <property type="match status" value="2"/>
</dbReference>
<gene>
    <name evidence="4" type="primary">modA</name>
    <name evidence="4" type="ORF">CUN85_11685</name>
</gene>
<dbReference type="OrthoDB" id="75920at2157"/>
<comment type="caution">
    <text evidence="4">The sequence shown here is derived from an EMBL/GenBank/DDBJ whole genome shotgun (WGS) entry which is preliminary data.</text>
</comment>
<dbReference type="EMBL" id="PGGK01000017">
    <property type="protein sequence ID" value="TGC07308.1"/>
    <property type="molecule type" value="Genomic_DNA"/>
</dbReference>
<protein>
    <submittedName>
        <fullName evidence="4">Molybdate ABC transporter substrate-binding protein</fullName>
    </submittedName>
</protein>
<evidence type="ECO:0000313" key="4">
    <source>
        <dbReference type="EMBL" id="TGC07308.1"/>
    </source>
</evidence>
<keyword evidence="1" id="KW-0500">Molybdenum</keyword>
<dbReference type="PIRSF" id="PIRSF004846">
    <property type="entry name" value="ModA"/>
    <property type="match status" value="1"/>
</dbReference>
<dbReference type="RefSeq" id="WP_135390482.1">
    <property type="nucleotide sequence ID" value="NZ_PGGK01000017.1"/>
</dbReference>
<dbReference type="InterPro" id="IPR041879">
    <property type="entry name" value="YvgL-like_PBP2"/>
</dbReference>